<comment type="caution">
    <text evidence="2">The sequence shown here is derived from an EMBL/GenBank/DDBJ whole genome shotgun (WGS) entry which is preliminary data.</text>
</comment>
<dbReference type="AlphaFoldDB" id="A0A7Z7ILG0"/>
<keyword evidence="3" id="KW-1185">Reference proteome</keyword>
<reference evidence="2 3" key="1">
    <citation type="submission" date="2017-10" db="EMBL/GenBank/DDBJ databases">
        <authorList>
            <consortium name="Urmite Genomes"/>
        </authorList>
    </citation>
    <scope>NUCLEOTIDE SEQUENCE [LARGE SCALE GENOMIC DNA]</scope>
    <source>
        <strain evidence="2 3">FB-527</strain>
    </source>
</reference>
<sequence>MGKLPIVSVPLLTTSHNAVGESTPPGNRHAIPTTAMGSSTAGAVKVRTGIDASAVSLSWVSKYPARALGVGWSKTRVDGSVRPLRWVRALRSSNAVSESMPRSLNGRSGFRLAGSG</sequence>
<dbReference type="EMBL" id="OCTY01000002">
    <property type="protein sequence ID" value="SOJ55763.1"/>
    <property type="molecule type" value="Genomic_DNA"/>
</dbReference>
<protein>
    <submittedName>
        <fullName evidence="2">Uncharacterized protein</fullName>
    </submittedName>
</protein>
<accession>A0A7Z7ILG0</accession>
<feature type="region of interest" description="Disordered" evidence="1">
    <location>
        <begin position="97"/>
        <end position="116"/>
    </location>
</feature>
<evidence type="ECO:0000313" key="2">
    <source>
        <dbReference type="EMBL" id="SOJ55763.1"/>
    </source>
</evidence>
<proteinExistence type="predicted"/>
<organism evidence="2 3">
    <name type="scientific">Mycobacterium simulans</name>
    <dbReference type="NCBI Taxonomy" id="627089"/>
    <lineage>
        <taxon>Bacteria</taxon>
        <taxon>Bacillati</taxon>
        <taxon>Actinomycetota</taxon>
        <taxon>Actinomycetes</taxon>
        <taxon>Mycobacteriales</taxon>
        <taxon>Mycobacteriaceae</taxon>
        <taxon>Mycobacterium</taxon>
    </lineage>
</organism>
<evidence type="ECO:0000256" key="1">
    <source>
        <dbReference type="SAM" id="MobiDB-lite"/>
    </source>
</evidence>
<name>A0A7Z7ILG0_9MYCO</name>
<evidence type="ECO:0000313" key="3">
    <source>
        <dbReference type="Proteomes" id="UP000554965"/>
    </source>
</evidence>
<dbReference type="Proteomes" id="UP000554965">
    <property type="component" value="Unassembled WGS sequence"/>
</dbReference>
<feature type="compositionally biased region" description="Polar residues" evidence="1">
    <location>
        <begin position="97"/>
        <end position="106"/>
    </location>
</feature>
<gene>
    <name evidence="2" type="ORF">MSIMFB_03242</name>
</gene>